<feature type="domain" description="ATP-grasp" evidence="10">
    <location>
        <begin position="120"/>
        <end position="314"/>
    </location>
</feature>
<dbReference type="PROSITE" id="PS00866">
    <property type="entry name" value="CPSASE_1"/>
    <property type="match status" value="1"/>
</dbReference>
<dbReference type="PANTHER" id="PTHR18866">
    <property type="entry name" value="CARBOXYLASE:PYRUVATE/ACETYL-COA/PROPIONYL-COA CARBOXYLASE"/>
    <property type="match status" value="1"/>
</dbReference>
<protein>
    <submittedName>
        <fullName evidence="12">Propionyl-CoA carboxylase alpha chain</fullName>
    </submittedName>
</protein>
<dbReference type="InterPro" id="IPR011054">
    <property type="entry name" value="Rudment_hybrid_motif"/>
</dbReference>
<evidence type="ECO:0000256" key="4">
    <source>
        <dbReference type="ARBA" id="ARBA00022840"/>
    </source>
</evidence>
<dbReference type="GO" id="GO:0046872">
    <property type="term" value="F:metal ion binding"/>
    <property type="evidence" value="ECO:0007669"/>
    <property type="project" value="InterPro"/>
</dbReference>
<evidence type="ECO:0000259" key="11">
    <source>
        <dbReference type="PROSITE" id="PS50979"/>
    </source>
</evidence>
<evidence type="ECO:0000313" key="12">
    <source>
        <dbReference type="EMBL" id="SFN07851.1"/>
    </source>
</evidence>
<evidence type="ECO:0000256" key="2">
    <source>
        <dbReference type="ARBA" id="ARBA00022598"/>
    </source>
</evidence>
<organism evidence="12 13">
    <name type="scientific">Pseudonocardia ammonioxydans</name>
    <dbReference type="NCBI Taxonomy" id="260086"/>
    <lineage>
        <taxon>Bacteria</taxon>
        <taxon>Bacillati</taxon>
        <taxon>Actinomycetota</taxon>
        <taxon>Actinomycetes</taxon>
        <taxon>Pseudonocardiales</taxon>
        <taxon>Pseudonocardiaceae</taxon>
        <taxon>Pseudonocardia</taxon>
    </lineage>
</organism>
<dbReference type="InterPro" id="IPR048429">
    <property type="entry name" value="MCC_alpha_BT"/>
</dbReference>
<proteinExistence type="predicted"/>
<keyword evidence="3 7" id="KW-0547">Nucleotide-binding</keyword>
<dbReference type="SUPFAM" id="SSF52440">
    <property type="entry name" value="PreATP-grasp domain"/>
    <property type="match status" value="1"/>
</dbReference>
<keyword evidence="2" id="KW-0436">Ligase</keyword>
<evidence type="ECO:0000259" key="9">
    <source>
        <dbReference type="PROSITE" id="PS50968"/>
    </source>
</evidence>
<sequence>MISKLLIANRGEIASRVQRTAHRLGIATVAVFSDADAGAPFVRDADEAVRLPGTAPSDTYLRGDLVIAAARATGADAVHPGYGFLSENAAFARDCAAAGLAFVGPSPEAIASMGSKVEAKALMAAAGVPVLPGVTVDDGTDLAEAGRTVGFPLLVKAAYGGGGRGMRVVAAPGELAGAVDSARREAASAFGDGLVFLERYLVDPRHVEVQILGDAHGEVVHLFERECSIQRRHQKIVEECPSPAVSDALRAELGKAAVAAGEAIGYSGAGTVEFVLAGGEFFFLEVNTRLQVEHPVTELVTGLDLVEQQIRIAEGAPLGPEVRDATITGHAIEARLYAEQVSAIAEAGAGAGDADTDADADDPQRERSPNPAALTRSEERSPVPRASAPGEHGGTDVAYLPVTGTLHRFAVPDGVRVDSGVEDGSVVSPHYDPMLAKVIAHAPTRAEAARVLARSLAGAALHGVTTNRDLLVGILRSPGFLAGDTDTGFLVRHDPVALGAGTLADHGRRHAAAAALAAQAAHRAGARVLAGMPSGWRNVGGAFQQAGYLLDDRELTVAYRFRRGGLDLRVGGEPLAASPVSVTPDRVVLEIDGVRRSYAVHRADGVPYVDGADGAVALVEVPRFADPNEVTHAGSLLAPMPGSVVRVHAAEGDPVRAGQALVVLEAMKMEHTVAAPGDGVLGELRVAAGDQVETGQVLAVVEAES</sequence>
<dbReference type="InterPro" id="IPR011053">
    <property type="entry name" value="Single_hybrid_motif"/>
</dbReference>
<dbReference type="PROSITE" id="PS50968">
    <property type="entry name" value="BIOTINYL_LIPOYL"/>
    <property type="match status" value="1"/>
</dbReference>
<dbReference type="InterPro" id="IPR011764">
    <property type="entry name" value="Biotin_carboxylation_dom"/>
</dbReference>
<gene>
    <name evidence="12" type="ORF">SAMN05216207_1007147</name>
</gene>
<keyword evidence="13" id="KW-1185">Reference proteome</keyword>
<evidence type="ECO:0000256" key="8">
    <source>
        <dbReference type="SAM" id="MobiDB-lite"/>
    </source>
</evidence>
<evidence type="ECO:0000259" key="10">
    <source>
        <dbReference type="PROSITE" id="PS50975"/>
    </source>
</evidence>
<dbReference type="RefSeq" id="WP_245773413.1">
    <property type="nucleotide sequence ID" value="NZ_FOUY01000007.1"/>
</dbReference>
<dbReference type="Pfam" id="PF21139">
    <property type="entry name" value="BT_MCC_alpha"/>
    <property type="match status" value="1"/>
</dbReference>
<name>A0A1I4W2Y8_PSUAM</name>
<feature type="region of interest" description="Disordered" evidence="8">
    <location>
        <begin position="349"/>
        <end position="398"/>
    </location>
</feature>
<evidence type="ECO:0000256" key="1">
    <source>
        <dbReference type="ARBA" id="ARBA00001953"/>
    </source>
</evidence>
<dbReference type="Pfam" id="PF00364">
    <property type="entry name" value="Biotin_lipoyl"/>
    <property type="match status" value="1"/>
</dbReference>
<dbReference type="Gene3D" id="3.30.470.20">
    <property type="entry name" value="ATP-grasp fold, B domain"/>
    <property type="match status" value="2"/>
</dbReference>
<dbReference type="AlphaFoldDB" id="A0A1I4W2Y8"/>
<reference evidence="12 13" key="1">
    <citation type="submission" date="2016-10" db="EMBL/GenBank/DDBJ databases">
        <authorList>
            <person name="de Groot N.N."/>
        </authorList>
    </citation>
    <scope>NUCLEOTIDE SEQUENCE [LARGE SCALE GENOMIC DNA]</scope>
    <source>
        <strain evidence="12 13">CGMCC 4.1877</strain>
    </source>
</reference>
<dbReference type="InterPro" id="IPR011761">
    <property type="entry name" value="ATP-grasp"/>
</dbReference>
<dbReference type="CDD" id="cd06850">
    <property type="entry name" value="biotinyl_domain"/>
    <property type="match status" value="1"/>
</dbReference>
<dbReference type="InterPro" id="IPR000089">
    <property type="entry name" value="Biotin_lipoyl"/>
</dbReference>
<dbReference type="SUPFAM" id="SSF51230">
    <property type="entry name" value="Single hybrid motif"/>
    <property type="match status" value="1"/>
</dbReference>
<evidence type="ECO:0000256" key="3">
    <source>
        <dbReference type="ARBA" id="ARBA00022741"/>
    </source>
</evidence>
<dbReference type="FunFam" id="2.40.50.100:FF:000003">
    <property type="entry name" value="Acetyl-CoA carboxylase biotin carboxyl carrier protein"/>
    <property type="match status" value="1"/>
</dbReference>
<comment type="catalytic activity">
    <reaction evidence="6">
        <text>N(6)-biotinyl-L-lysyl-[protein] + hydrogencarbonate + ATP = N(6)-carboxybiotinyl-L-lysyl-[protein] + ADP + phosphate + H(+)</text>
        <dbReference type="Rhea" id="RHEA:13501"/>
        <dbReference type="Rhea" id="RHEA-COMP:10505"/>
        <dbReference type="Rhea" id="RHEA-COMP:10506"/>
        <dbReference type="ChEBI" id="CHEBI:15378"/>
        <dbReference type="ChEBI" id="CHEBI:17544"/>
        <dbReference type="ChEBI" id="CHEBI:30616"/>
        <dbReference type="ChEBI" id="CHEBI:43474"/>
        <dbReference type="ChEBI" id="CHEBI:83144"/>
        <dbReference type="ChEBI" id="CHEBI:83145"/>
        <dbReference type="ChEBI" id="CHEBI:456216"/>
        <dbReference type="EC" id="6.3.4.14"/>
    </reaction>
    <physiologicalReaction direction="left-to-right" evidence="6">
        <dbReference type="Rhea" id="RHEA:13502"/>
    </physiologicalReaction>
</comment>
<dbReference type="GO" id="GO:0004075">
    <property type="term" value="F:biotin carboxylase activity"/>
    <property type="evidence" value="ECO:0007669"/>
    <property type="project" value="UniProtKB-EC"/>
</dbReference>
<evidence type="ECO:0000313" key="13">
    <source>
        <dbReference type="Proteomes" id="UP000199614"/>
    </source>
</evidence>
<feature type="domain" description="Lipoyl-binding" evidence="9">
    <location>
        <begin position="627"/>
        <end position="702"/>
    </location>
</feature>
<dbReference type="SMART" id="SM00878">
    <property type="entry name" value="Biotin_carb_C"/>
    <property type="match status" value="1"/>
</dbReference>
<feature type="domain" description="Biotin carboxylation" evidence="11">
    <location>
        <begin position="1"/>
        <end position="495"/>
    </location>
</feature>
<dbReference type="Proteomes" id="UP000199614">
    <property type="component" value="Unassembled WGS sequence"/>
</dbReference>
<dbReference type="FunFam" id="3.40.50.20:FF:000010">
    <property type="entry name" value="Propionyl-CoA carboxylase subunit alpha"/>
    <property type="match status" value="1"/>
</dbReference>
<evidence type="ECO:0000256" key="5">
    <source>
        <dbReference type="ARBA" id="ARBA00023267"/>
    </source>
</evidence>
<dbReference type="InterPro" id="IPR016185">
    <property type="entry name" value="PreATP-grasp_dom_sf"/>
</dbReference>
<dbReference type="STRING" id="260086.SAMN05216207_1007147"/>
<dbReference type="PROSITE" id="PS50979">
    <property type="entry name" value="BC"/>
    <property type="match status" value="1"/>
</dbReference>
<keyword evidence="4 7" id="KW-0067">ATP-binding</keyword>
<dbReference type="PROSITE" id="PS00867">
    <property type="entry name" value="CPSASE_2"/>
    <property type="match status" value="1"/>
</dbReference>
<dbReference type="PROSITE" id="PS50975">
    <property type="entry name" value="ATP_GRASP"/>
    <property type="match status" value="1"/>
</dbReference>
<comment type="cofactor">
    <cofactor evidence="1">
        <name>biotin</name>
        <dbReference type="ChEBI" id="CHEBI:57586"/>
    </cofactor>
</comment>
<evidence type="ECO:0000256" key="7">
    <source>
        <dbReference type="PROSITE-ProRule" id="PRU00409"/>
    </source>
</evidence>
<dbReference type="SUPFAM" id="SSF56059">
    <property type="entry name" value="Glutathione synthetase ATP-binding domain-like"/>
    <property type="match status" value="1"/>
</dbReference>
<dbReference type="InterPro" id="IPR050856">
    <property type="entry name" value="Biotin_carboxylase_complex"/>
</dbReference>
<keyword evidence="5" id="KW-0092">Biotin</keyword>
<dbReference type="PROSITE" id="PS00188">
    <property type="entry name" value="BIOTIN"/>
    <property type="match status" value="1"/>
</dbReference>
<evidence type="ECO:0000256" key="6">
    <source>
        <dbReference type="ARBA" id="ARBA00048501"/>
    </source>
</evidence>
<dbReference type="Pfam" id="PF02786">
    <property type="entry name" value="CPSase_L_D2"/>
    <property type="match status" value="1"/>
</dbReference>
<dbReference type="Pfam" id="PF02785">
    <property type="entry name" value="Biotin_carb_C"/>
    <property type="match status" value="1"/>
</dbReference>
<dbReference type="PANTHER" id="PTHR18866:SF126">
    <property type="entry name" value="BIOTIN CARBOXYLASE"/>
    <property type="match status" value="1"/>
</dbReference>
<dbReference type="Pfam" id="PF00289">
    <property type="entry name" value="Biotin_carb_N"/>
    <property type="match status" value="1"/>
</dbReference>
<dbReference type="InterPro" id="IPR005482">
    <property type="entry name" value="Biotin_COase_C"/>
</dbReference>
<dbReference type="InterPro" id="IPR005479">
    <property type="entry name" value="CPAse_ATP-bd"/>
</dbReference>
<dbReference type="InterPro" id="IPR001882">
    <property type="entry name" value="Biotin_BS"/>
</dbReference>
<accession>A0A1I4W2Y8</accession>
<dbReference type="Gene3D" id="2.40.50.100">
    <property type="match status" value="1"/>
</dbReference>
<dbReference type="GO" id="GO:0005524">
    <property type="term" value="F:ATP binding"/>
    <property type="evidence" value="ECO:0007669"/>
    <property type="project" value="UniProtKB-UniRule"/>
</dbReference>
<dbReference type="EMBL" id="FOUY01000007">
    <property type="protein sequence ID" value="SFN07851.1"/>
    <property type="molecule type" value="Genomic_DNA"/>
</dbReference>
<dbReference type="SUPFAM" id="SSF51246">
    <property type="entry name" value="Rudiment single hybrid motif"/>
    <property type="match status" value="1"/>
</dbReference>
<dbReference type="InterPro" id="IPR005481">
    <property type="entry name" value="BC-like_N"/>
</dbReference>